<accession>I5C5M1</accession>
<dbReference type="InterPro" id="IPR027417">
    <property type="entry name" value="P-loop_NTPase"/>
</dbReference>
<comment type="caution">
    <text evidence="4">The sequence shown here is derived from an EMBL/GenBank/DDBJ whole genome shotgun (WGS) entry which is preliminary data.</text>
</comment>
<evidence type="ECO:0000313" key="5">
    <source>
        <dbReference type="Proteomes" id="UP000005551"/>
    </source>
</evidence>
<gene>
    <name evidence="4" type="ORF">A3SI_07509</name>
</gene>
<dbReference type="Pfam" id="PF07724">
    <property type="entry name" value="AAA_2"/>
    <property type="match status" value="1"/>
</dbReference>
<evidence type="ECO:0000313" key="4">
    <source>
        <dbReference type="EMBL" id="EIM77123.1"/>
    </source>
</evidence>
<dbReference type="InterPro" id="IPR050130">
    <property type="entry name" value="ClpA_ClpB"/>
</dbReference>
<dbReference type="GO" id="GO:0016887">
    <property type="term" value="F:ATP hydrolysis activity"/>
    <property type="evidence" value="ECO:0007669"/>
    <property type="project" value="InterPro"/>
</dbReference>
<dbReference type="STRING" id="1189621.A3SI_07509"/>
<name>I5C5M1_9BACT</name>
<dbReference type="InterPro" id="IPR003959">
    <property type="entry name" value="ATPase_AAA_core"/>
</dbReference>
<dbReference type="PANTHER" id="PTHR11638:SF18">
    <property type="entry name" value="HEAT SHOCK PROTEIN 104"/>
    <property type="match status" value="1"/>
</dbReference>
<evidence type="ECO:0000256" key="2">
    <source>
        <dbReference type="ARBA" id="ARBA00022840"/>
    </source>
</evidence>
<organism evidence="4 5">
    <name type="scientific">Nitritalea halalkaliphila LW7</name>
    <dbReference type="NCBI Taxonomy" id="1189621"/>
    <lineage>
        <taxon>Bacteria</taxon>
        <taxon>Pseudomonadati</taxon>
        <taxon>Bacteroidota</taxon>
        <taxon>Cytophagia</taxon>
        <taxon>Cytophagales</taxon>
        <taxon>Cyclobacteriaceae</taxon>
        <taxon>Nitritalea</taxon>
    </lineage>
</organism>
<dbReference type="Proteomes" id="UP000005551">
    <property type="component" value="Unassembled WGS sequence"/>
</dbReference>
<sequence length="200" mass="23192">MILLDEIEKAHPDVFNILLQVLDDGRLTDNKGRVANFKNTIIIMTTNMGASLIQERFAEIEEWNREEVLEGTKEAVFELMKQSLRPEFLNRVDELVLFEPLSAQVTRKIVDIQWKEIQRRLAERHIEIEATPELLNYIGKVGFDPKFGARPLKRTFQRLVLNELSKQLLAGYIREESAVLADLDAEQQVYFKQIQDVPAL</sequence>
<dbReference type="PANTHER" id="PTHR11638">
    <property type="entry name" value="ATP-DEPENDENT CLP PROTEASE"/>
    <property type="match status" value="1"/>
</dbReference>
<keyword evidence="1" id="KW-0547">Nucleotide-binding</keyword>
<dbReference type="GO" id="GO:0005737">
    <property type="term" value="C:cytoplasm"/>
    <property type="evidence" value="ECO:0007669"/>
    <property type="project" value="TreeGrafter"/>
</dbReference>
<keyword evidence="5" id="KW-1185">Reference proteome</keyword>
<dbReference type="GO" id="GO:0034605">
    <property type="term" value="P:cellular response to heat"/>
    <property type="evidence" value="ECO:0007669"/>
    <property type="project" value="TreeGrafter"/>
</dbReference>
<dbReference type="GO" id="GO:0005524">
    <property type="term" value="F:ATP binding"/>
    <property type="evidence" value="ECO:0007669"/>
    <property type="project" value="UniProtKB-KW"/>
</dbReference>
<dbReference type="AlphaFoldDB" id="I5C5M1"/>
<dbReference type="Gene3D" id="1.10.8.60">
    <property type="match status" value="1"/>
</dbReference>
<dbReference type="PATRIC" id="fig|1189621.3.peg.1567"/>
<dbReference type="SUPFAM" id="SSF52540">
    <property type="entry name" value="P-loop containing nucleoside triphosphate hydrolases"/>
    <property type="match status" value="1"/>
</dbReference>
<protein>
    <submittedName>
        <fullName evidence="4">ATP-dependent chaperone ClpB</fullName>
    </submittedName>
</protein>
<feature type="domain" description="Clp ATPase C-terminal" evidence="3">
    <location>
        <begin position="101"/>
        <end position="191"/>
    </location>
</feature>
<dbReference type="Gene3D" id="3.40.50.300">
    <property type="entry name" value="P-loop containing nucleotide triphosphate hydrolases"/>
    <property type="match status" value="1"/>
</dbReference>
<dbReference type="InterPro" id="IPR001270">
    <property type="entry name" value="ClpA/B"/>
</dbReference>
<keyword evidence="2" id="KW-0067">ATP-binding</keyword>
<dbReference type="PRINTS" id="PR00300">
    <property type="entry name" value="CLPPROTEASEA"/>
</dbReference>
<proteinExistence type="predicted"/>
<dbReference type="InterPro" id="IPR019489">
    <property type="entry name" value="Clp_ATPase_C"/>
</dbReference>
<dbReference type="EMBL" id="AJYA01000016">
    <property type="protein sequence ID" value="EIM77123.1"/>
    <property type="molecule type" value="Genomic_DNA"/>
</dbReference>
<dbReference type="SMART" id="SM01086">
    <property type="entry name" value="ClpB_D2-small"/>
    <property type="match status" value="1"/>
</dbReference>
<dbReference type="Pfam" id="PF10431">
    <property type="entry name" value="ClpB_D2-small"/>
    <property type="match status" value="1"/>
</dbReference>
<evidence type="ECO:0000256" key="1">
    <source>
        <dbReference type="ARBA" id="ARBA00022741"/>
    </source>
</evidence>
<evidence type="ECO:0000259" key="3">
    <source>
        <dbReference type="SMART" id="SM01086"/>
    </source>
</evidence>
<reference evidence="4 5" key="1">
    <citation type="submission" date="2012-05" db="EMBL/GenBank/DDBJ databases">
        <title>Genome sequence of Nitritalea halalkaliphila LW7.</title>
        <authorList>
            <person name="Jangir P.K."/>
            <person name="Singh A."/>
            <person name="Shivaji S."/>
            <person name="Sharma R."/>
        </authorList>
    </citation>
    <scope>NUCLEOTIDE SEQUENCE [LARGE SCALE GENOMIC DNA]</scope>
    <source>
        <strain evidence="4 5">LW7</strain>
    </source>
</reference>